<name>A0A502BIE9_9HYPH</name>
<evidence type="ECO:0000256" key="1">
    <source>
        <dbReference type="SAM" id="MobiDB-lite"/>
    </source>
</evidence>
<feature type="compositionally biased region" description="Basic and acidic residues" evidence="1">
    <location>
        <begin position="64"/>
        <end position="76"/>
    </location>
</feature>
<dbReference type="EMBL" id="VEWJ01000018">
    <property type="protein sequence ID" value="TPF74040.1"/>
    <property type="molecule type" value="Genomic_DNA"/>
</dbReference>
<dbReference type="AlphaFoldDB" id="A0A502BIE9"/>
<feature type="compositionally biased region" description="Basic and acidic residues" evidence="1">
    <location>
        <begin position="15"/>
        <end position="27"/>
    </location>
</feature>
<organism evidence="2 3">
    <name type="scientific">Brucella gallinifaecis</name>
    <dbReference type="NCBI Taxonomy" id="215590"/>
    <lineage>
        <taxon>Bacteria</taxon>
        <taxon>Pseudomonadati</taxon>
        <taxon>Pseudomonadota</taxon>
        <taxon>Alphaproteobacteria</taxon>
        <taxon>Hyphomicrobiales</taxon>
        <taxon>Brucellaceae</taxon>
        <taxon>Brucella/Ochrobactrum group</taxon>
        <taxon>Brucella</taxon>
    </lineage>
</organism>
<proteinExistence type="predicted"/>
<protein>
    <submittedName>
        <fullName evidence="2">Uncharacterized protein</fullName>
    </submittedName>
</protein>
<gene>
    <name evidence="2" type="ORF">FHY56_16555</name>
</gene>
<comment type="caution">
    <text evidence="2">The sequence shown here is derived from an EMBL/GenBank/DDBJ whole genome shotgun (WGS) entry which is preliminary data.</text>
</comment>
<feature type="region of interest" description="Disordered" evidence="1">
    <location>
        <begin position="1"/>
        <end position="95"/>
    </location>
</feature>
<dbReference type="OrthoDB" id="7874936at2"/>
<dbReference type="RefSeq" id="WP_140906257.1">
    <property type="nucleotide sequence ID" value="NZ_JBHTMD010000019.1"/>
</dbReference>
<keyword evidence="3" id="KW-1185">Reference proteome</keyword>
<evidence type="ECO:0000313" key="3">
    <source>
        <dbReference type="Proteomes" id="UP000315388"/>
    </source>
</evidence>
<evidence type="ECO:0000313" key="2">
    <source>
        <dbReference type="EMBL" id="TPF74040.1"/>
    </source>
</evidence>
<sequence length="95" mass="10696">MAEHPKKPFALAADPKQKLENIRDKDNTSLCPNPPRPVKQSHPKLSPFGMLGIKRNLPSPAEQKQGKEPFKQDDLAKTFTPLVRTEAGKNRDIDR</sequence>
<feature type="compositionally biased region" description="Basic and acidic residues" evidence="1">
    <location>
        <begin position="86"/>
        <end position="95"/>
    </location>
</feature>
<accession>A0A502BIE9</accession>
<reference evidence="2 3" key="1">
    <citation type="journal article" date="2003" name="Int. J. Syst. Evol. Microbiol.">
        <title>Towards a standardized format for the description of a novel species (of an established genus): Ochrobactrum gallinifaecis sp. nov.</title>
        <authorList>
            <person name="Kampfer P."/>
            <person name="Buczolits S."/>
            <person name="Albrecht A."/>
            <person name="Busse H.J."/>
            <person name="Stackebrandt E."/>
        </authorList>
    </citation>
    <scope>NUCLEOTIDE SEQUENCE [LARGE SCALE GENOMIC DNA]</scope>
    <source>
        <strain evidence="2 3">ISO 196</strain>
    </source>
</reference>
<dbReference type="Proteomes" id="UP000315388">
    <property type="component" value="Unassembled WGS sequence"/>
</dbReference>